<proteinExistence type="predicted"/>
<feature type="compositionally biased region" description="Polar residues" evidence="1">
    <location>
        <begin position="55"/>
        <end position="72"/>
    </location>
</feature>
<protein>
    <submittedName>
        <fullName evidence="2">Uncharacterized protein</fullName>
    </submittedName>
</protein>
<feature type="compositionally biased region" description="Basic and acidic residues" evidence="1">
    <location>
        <begin position="92"/>
        <end position="101"/>
    </location>
</feature>
<dbReference type="Proteomes" id="UP000324585">
    <property type="component" value="Unassembled WGS sequence"/>
</dbReference>
<comment type="caution">
    <text evidence="2">The sequence shown here is derived from an EMBL/GenBank/DDBJ whole genome shotgun (WGS) entry which is preliminary data.</text>
</comment>
<evidence type="ECO:0000256" key="1">
    <source>
        <dbReference type="SAM" id="MobiDB-lite"/>
    </source>
</evidence>
<sequence>MADEEDDETGGHVDAAVSARLHSPRAPDAESRRMPANGGTSSLFLRIEIQREASFASQSSHGETHAGTSRLSGAQYGKLRSRGTSYKSESGSCRELREAAEQRWSPRMSESEAAEDARQGGSPREVSASYSMRTLIDATQNDDAGAASPLNISLGAKGSIKGFLLDRFTGGKSKSQKQSNVSVEQSENAYAQMDRPLLSRADRGVAECPTGTEAQLTARLREDA</sequence>
<feature type="compositionally biased region" description="Low complexity" evidence="1">
    <location>
        <begin position="172"/>
        <end position="187"/>
    </location>
</feature>
<name>A0A5J4YQG7_PORPP</name>
<evidence type="ECO:0000313" key="2">
    <source>
        <dbReference type="EMBL" id="KAA8493023.1"/>
    </source>
</evidence>
<reference evidence="3" key="1">
    <citation type="journal article" date="2019" name="Nat. Commun.">
        <title>Expansion of phycobilisome linker gene families in mesophilic red algae.</title>
        <authorList>
            <person name="Lee J."/>
            <person name="Kim D."/>
            <person name="Bhattacharya D."/>
            <person name="Yoon H.S."/>
        </authorList>
    </citation>
    <scope>NUCLEOTIDE SEQUENCE [LARGE SCALE GENOMIC DNA]</scope>
    <source>
        <strain evidence="3">CCMP 1328</strain>
    </source>
</reference>
<evidence type="ECO:0000313" key="3">
    <source>
        <dbReference type="Proteomes" id="UP000324585"/>
    </source>
</evidence>
<accession>A0A5J4YQG7</accession>
<feature type="region of interest" description="Disordered" evidence="1">
    <location>
        <begin position="1"/>
        <end position="126"/>
    </location>
</feature>
<gene>
    <name evidence="2" type="ORF">FVE85_9295</name>
</gene>
<dbReference type="AlphaFoldDB" id="A0A5J4YQG7"/>
<organism evidence="2 3">
    <name type="scientific">Porphyridium purpureum</name>
    <name type="common">Red alga</name>
    <name type="synonym">Porphyridium cruentum</name>
    <dbReference type="NCBI Taxonomy" id="35688"/>
    <lineage>
        <taxon>Eukaryota</taxon>
        <taxon>Rhodophyta</taxon>
        <taxon>Bangiophyceae</taxon>
        <taxon>Porphyridiales</taxon>
        <taxon>Porphyridiaceae</taxon>
        <taxon>Porphyridium</taxon>
    </lineage>
</organism>
<keyword evidence="3" id="KW-1185">Reference proteome</keyword>
<dbReference type="EMBL" id="VRMN01000008">
    <property type="protein sequence ID" value="KAA8493023.1"/>
    <property type="molecule type" value="Genomic_DNA"/>
</dbReference>
<feature type="region of interest" description="Disordered" evidence="1">
    <location>
        <begin position="170"/>
        <end position="224"/>
    </location>
</feature>
<feature type="compositionally biased region" description="Polar residues" evidence="1">
    <location>
        <begin position="82"/>
        <end position="91"/>
    </location>
</feature>